<name>A0AAV4LDE4_9BACL</name>
<keyword evidence="3" id="KW-1185">Reference proteome</keyword>
<dbReference type="AlphaFoldDB" id="A0AAV4LDE4"/>
<proteinExistence type="predicted"/>
<sequence>MEWYERLADYFPEHEMKDPRQLYDLIEDKDTYHKEETDEYIVMYAEFPTFIFIDYLLVNPATRGKGVGTKLLNRFKEKGKTIIVEVEPIDHEDEDTKKREAFYRKNGFVKADRIQYRRKDEDGKPYEMNIFYWSPEDLPQNVIMEKMAKACEEIHNFRSKKYYGRKLADPDEVLKFIKH</sequence>
<dbReference type="Proteomes" id="UP001057291">
    <property type="component" value="Unassembled WGS sequence"/>
</dbReference>
<dbReference type="GO" id="GO:0016747">
    <property type="term" value="F:acyltransferase activity, transferring groups other than amino-acyl groups"/>
    <property type="evidence" value="ECO:0007669"/>
    <property type="project" value="InterPro"/>
</dbReference>
<accession>A0AAV4LDE4</accession>
<dbReference type="SUPFAM" id="SSF55729">
    <property type="entry name" value="Acyl-CoA N-acyltransferases (Nat)"/>
    <property type="match status" value="1"/>
</dbReference>
<dbReference type="PROSITE" id="PS51186">
    <property type="entry name" value="GNAT"/>
    <property type="match status" value="1"/>
</dbReference>
<evidence type="ECO:0000313" key="3">
    <source>
        <dbReference type="Proteomes" id="UP001057291"/>
    </source>
</evidence>
<evidence type="ECO:0000259" key="1">
    <source>
        <dbReference type="PROSITE" id="PS51186"/>
    </source>
</evidence>
<feature type="domain" description="N-acetyltransferase" evidence="1">
    <location>
        <begin position="1"/>
        <end position="133"/>
    </location>
</feature>
<dbReference type="CDD" id="cd04301">
    <property type="entry name" value="NAT_SF"/>
    <property type="match status" value="1"/>
</dbReference>
<dbReference type="Pfam" id="PF13508">
    <property type="entry name" value="Acetyltransf_7"/>
    <property type="match status" value="1"/>
</dbReference>
<dbReference type="EMBL" id="BOQE01000001">
    <property type="protein sequence ID" value="GIM45812.1"/>
    <property type="molecule type" value="Genomic_DNA"/>
</dbReference>
<comment type="caution">
    <text evidence="2">The sequence shown here is derived from an EMBL/GenBank/DDBJ whole genome shotgun (WGS) entry which is preliminary data.</text>
</comment>
<dbReference type="InterPro" id="IPR016181">
    <property type="entry name" value="Acyl_CoA_acyltransferase"/>
</dbReference>
<protein>
    <submittedName>
        <fullName evidence="2">Acetyltransferase YjbC</fullName>
    </submittedName>
</protein>
<organism evidence="2 3">
    <name type="scientific">Collibacillus ludicampi</name>
    <dbReference type="NCBI Taxonomy" id="2771369"/>
    <lineage>
        <taxon>Bacteria</taxon>
        <taxon>Bacillati</taxon>
        <taxon>Bacillota</taxon>
        <taxon>Bacilli</taxon>
        <taxon>Bacillales</taxon>
        <taxon>Alicyclobacillaceae</taxon>
        <taxon>Collibacillus</taxon>
    </lineage>
</organism>
<evidence type="ECO:0000313" key="2">
    <source>
        <dbReference type="EMBL" id="GIM45812.1"/>
    </source>
</evidence>
<dbReference type="Gene3D" id="3.40.630.30">
    <property type="match status" value="1"/>
</dbReference>
<dbReference type="InterPro" id="IPR000182">
    <property type="entry name" value="GNAT_dom"/>
</dbReference>
<gene>
    <name evidence="2" type="primary">yjbC</name>
    <name evidence="2" type="ORF">DNHGIG_13610</name>
</gene>
<dbReference type="RefSeq" id="WP_282198982.1">
    <property type="nucleotide sequence ID" value="NZ_BOQE01000001.1"/>
</dbReference>
<reference evidence="2" key="1">
    <citation type="journal article" date="2023" name="Int. J. Syst. Evol. Microbiol.">
        <title>Collibacillus ludicampi gen. nov., sp. nov., a new soil bacterium of the family Alicyclobacillaceae.</title>
        <authorList>
            <person name="Jojima T."/>
            <person name="Ioku Y."/>
            <person name="Fukuta Y."/>
            <person name="Shirasaka N."/>
            <person name="Matsumura Y."/>
            <person name="Mori M."/>
        </authorList>
    </citation>
    <scope>NUCLEOTIDE SEQUENCE</scope>
    <source>
        <strain evidence="2">TP075</strain>
    </source>
</reference>